<evidence type="ECO:0000313" key="6">
    <source>
        <dbReference type="Proteomes" id="UP000248795"/>
    </source>
</evidence>
<dbReference type="EMBL" id="QKVK01000003">
    <property type="protein sequence ID" value="PZF77329.1"/>
    <property type="molecule type" value="Genomic_DNA"/>
</dbReference>
<keyword evidence="2 5" id="KW-0548">Nucleotidyltransferase</keyword>
<dbReference type="PANTHER" id="PTHR43584:SF5">
    <property type="entry name" value="PROTEIN LICC"/>
    <property type="match status" value="1"/>
</dbReference>
<dbReference type="InterPro" id="IPR050065">
    <property type="entry name" value="GlmU-like"/>
</dbReference>
<dbReference type="PANTHER" id="PTHR43584">
    <property type="entry name" value="NUCLEOTIDYL TRANSFERASE"/>
    <property type="match status" value="1"/>
</dbReference>
<evidence type="ECO:0000259" key="4">
    <source>
        <dbReference type="Pfam" id="PF12804"/>
    </source>
</evidence>
<organism evidence="5 6">
    <name type="scientific">Aestuariivirga litoralis</name>
    <dbReference type="NCBI Taxonomy" id="2650924"/>
    <lineage>
        <taxon>Bacteria</taxon>
        <taxon>Pseudomonadati</taxon>
        <taxon>Pseudomonadota</taxon>
        <taxon>Alphaproteobacteria</taxon>
        <taxon>Hyphomicrobiales</taxon>
        <taxon>Aestuariivirgaceae</taxon>
        <taxon>Aestuariivirga</taxon>
    </lineage>
</organism>
<keyword evidence="3" id="KW-0460">Magnesium</keyword>
<dbReference type="Gene3D" id="3.90.550.10">
    <property type="entry name" value="Spore Coat Polysaccharide Biosynthesis Protein SpsA, Chain A"/>
    <property type="match status" value="1"/>
</dbReference>
<dbReference type="AlphaFoldDB" id="A0A2W2BM71"/>
<gene>
    <name evidence="5" type="ORF">DK847_08385</name>
</gene>
<dbReference type="SUPFAM" id="SSF53448">
    <property type="entry name" value="Nucleotide-diphospho-sugar transferases"/>
    <property type="match status" value="1"/>
</dbReference>
<dbReference type="CDD" id="cd02523">
    <property type="entry name" value="PC_cytidylyltransferase"/>
    <property type="match status" value="1"/>
</dbReference>
<evidence type="ECO:0000256" key="3">
    <source>
        <dbReference type="ARBA" id="ARBA00022842"/>
    </source>
</evidence>
<feature type="domain" description="MobA-like NTP transferase" evidence="4">
    <location>
        <begin position="1"/>
        <end position="115"/>
    </location>
</feature>
<dbReference type="GO" id="GO:0016779">
    <property type="term" value="F:nucleotidyltransferase activity"/>
    <property type="evidence" value="ECO:0007669"/>
    <property type="project" value="UniProtKB-KW"/>
</dbReference>
<comment type="caution">
    <text evidence="5">The sequence shown here is derived from an EMBL/GenBank/DDBJ whole genome shotgun (WGS) entry which is preliminary data.</text>
</comment>
<evidence type="ECO:0000256" key="2">
    <source>
        <dbReference type="ARBA" id="ARBA00022695"/>
    </source>
</evidence>
<reference evidence="6" key="1">
    <citation type="submission" date="2018-06" db="EMBL/GenBank/DDBJ databases">
        <title>Aestuariibacter litoralis strain KCTC 52945T.</title>
        <authorList>
            <person name="Li X."/>
            <person name="Salam N."/>
            <person name="Li J.-L."/>
            <person name="Chen Y.-M."/>
            <person name="Yang Z.-W."/>
            <person name="Zhang L.-Y."/>
            <person name="Han M.-X."/>
            <person name="Xiao M."/>
            <person name="Li W.-J."/>
        </authorList>
    </citation>
    <scope>NUCLEOTIDE SEQUENCE [LARGE SCALE GENOMIC DNA]</scope>
    <source>
        <strain evidence="6">KCTC 52945</strain>
    </source>
</reference>
<dbReference type="InterPro" id="IPR025877">
    <property type="entry name" value="MobA-like_NTP_Trfase"/>
</dbReference>
<dbReference type="Pfam" id="PF12804">
    <property type="entry name" value="NTP_transf_3"/>
    <property type="match status" value="1"/>
</dbReference>
<accession>A0A2W2BM71</accession>
<evidence type="ECO:0000256" key="1">
    <source>
        <dbReference type="ARBA" id="ARBA00022679"/>
    </source>
</evidence>
<name>A0A2W2BM71_9HYPH</name>
<protein>
    <submittedName>
        <fullName evidence="5">Phosphocholine cytidylyltransferase family protein</fullName>
    </submittedName>
</protein>
<keyword evidence="6" id="KW-1185">Reference proteome</keyword>
<sequence length="237" mass="24961">MAAGRGVRMGPRGQSIPKGFIEVGGRTLVSRSLSLLAAAGIRDVTIVTGHLAENYAGLAPVPGLAVATLHNPLFAEKGSFESLRVGLGAMGGPFLLLESDIIYEPRALATVLESGHDSVILTSGPTGAGDEVYVWADDHHGVARFRGMSKQRTTHPDAPFGELVGISKISAALAHSLSIHADEAKPDSDYESAVVRAAGDTRIACLRVDDLLWGEIDDEAMLARVEAHLWPRLVALG</sequence>
<proteinExistence type="predicted"/>
<keyword evidence="1 5" id="KW-0808">Transferase</keyword>
<evidence type="ECO:0000313" key="5">
    <source>
        <dbReference type="EMBL" id="PZF77329.1"/>
    </source>
</evidence>
<dbReference type="Proteomes" id="UP000248795">
    <property type="component" value="Unassembled WGS sequence"/>
</dbReference>
<dbReference type="InterPro" id="IPR029044">
    <property type="entry name" value="Nucleotide-diphossugar_trans"/>
</dbReference>